<evidence type="ECO:0000313" key="2">
    <source>
        <dbReference type="Proteomes" id="UP001500604"/>
    </source>
</evidence>
<name>A0ABP8V5W2_9GAMM</name>
<protein>
    <recommendedName>
        <fullName evidence="3">ArsR family transcriptional regulator</fullName>
    </recommendedName>
</protein>
<comment type="caution">
    <text evidence="1">The sequence shown here is derived from an EMBL/GenBank/DDBJ whole genome shotgun (WGS) entry which is preliminary data.</text>
</comment>
<gene>
    <name evidence="1" type="ORF">GCM10023116_31110</name>
</gene>
<dbReference type="EMBL" id="BAABFL010000422">
    <property type="protein sequence ID" value="GAA4650828.1"/>
    <property type="molecule type" value="Genomic_DNA"/>
</dbReference>
<sequence length="97" mass="10760">MNYQDALNECQRLVILRCLSEMTGYKANESILQNLLDCYGYSLSRDQVKTHMAWLAEQGLITVDTVADIQVATLTARGEDCAAGRAQVPGVKRPRAK</sequence>
<evidence type="ECO:0008006" key="3">
    <source>
        <dbReference type="Google" id="ProtNLM"/>
    </source>
</evidence>
<accession>A0ABP8V5W2</accession>
<evidence type="ECO:0000313" key="1">
    <source>
        <dbReference type="EMBL" id="GAA4650828.1"/>
    </source>
</evidence>
<reference evidence="2" key="1">
    <citation type="journal article" date="2019" name="Int. J. Syst. Evol. Microbiol.">
        <title>The Global Catalogue of Microorganisms (GCM) 10K type strain sequencing project: providing services to taxonomists for standard genome sequencing and annotation.</title>
        <authorList>
            <consortium name="The Broad Institute Genomics Platform"/>
            <consortium name="The Broad Institute Genome Sequencing Center for Infectious Disease"/>
            <person name="Wu L."/>
            <person name="Ma J."/>
        </authorList>
    </citation>
    <scope>NUCLEOTIDE SEQUENCE [LARGE SCALE GENOMIC DNA]</scope>
    <source>
        <strain evidence="2">JCM 17805</strain>
    </source>
</reference>
<organism evidence="1 2">
    <name type="scientific">Kistimonas scapharcae</name>
    <dbReference type="NCBI Taxonomy" id="1036133"/>
    <lineage>
        <taxon>Bacteria</taxon>
        <taxon>Pseudomonadati</taxon>
        <taxon>Pseudomonadota</taxon>
        <taxon>Gammaproteobacteria</taxon>
        <taxon>Oceanospirillales</taxon>
        <taxon>Endozoicomonadaceae</taxon>
        <taxon>Kistimonas</taxon>
    </lineage>
</organism>
<keyword evidence="2" id="KW-1185">Reference proteome</keyword>
<dbReference type="Proteomes" id="UP001500604">
    <property type="component" value="Unassembled WGS sequence"/>
</dbReference>
<proteinExistence type="predicted"/>
<dbReference type="RefSeq" id="WP_345197079.1">
    <property type="nucleotide sequence ID" value="NZ_BAABFL010000422.1"/>
</dbReference>